<dbReference type="PANTHER" id="PTHR22683">
    <property type="entry name" value="SPORULATION PROTEIN RELATED"/>
    <property type="match status" value="1"/>
</dbReference>
<comment type="caution">
    <text evidence="5">The sequence shown here is derived from an EMBL/GenBank/DDBJ whole genome shotgun (WGS) entry which is preliminary data.</text>
</comment>
<dbReference type="RefSeq" id="WP_282757162.1">
    <property type="nucleotide sequence ID" value="NZ_JASCTH010000002.1"/>
</dbReference>
<feature type="domain" description="FtsK" evidence="4">
    <location>
        <begin position="334"/>
        <end position="522"/>
    </location>
</feature>
<dbReference type="InterPro" id="IPR050206">
    <property type="entry name" value="FtsK/SpoIIIE/SftA"/>
</dbReference>
<dbReference type="PROSITE" id="PS50901">
    <property type="entry name" value="FTSK"/>
    <property type="match status" value="1"/>
</dbReference>
<evidence type="ECO:0000256" key="2">
    <source>
        <dbReference type="ARBA" id="ARBA00022840"/>
    </source>
</evidence>
<keyword evidence="1 3" id="KW-0547">Nucleotide-binding</keyword>
<dbReference type="SUPFAM" id="SSF52540">
    <property type="entry name" value="P-loop containing nucleoside triphosphate hydrolases"/>
    <property type="match status" value="1"/>
</dbReference>
<dbReference type="SMART" id="SM00382">
    <property type="entry name" value="AAA"/>
    <property type="match status" value="1"/>
</dbReference>
<evidence type="ECO:0000259" key="4">
    <source>
        <dbReference type="PROSITE" id="PS50901"/>
    </source>
</evidence>
<protein>
    <submittedName>
        <fullName evidence="5">FtsK/SpoIIIE domain-containing protein</fullName>
    </submittedName>
</protein>
<gene>
    <name evidence="5" type="ORF">QLQ12_04100</name>
</gene>
<proteinExistence type="predicted"/>
<dbReference type="Gene3D" id="3.40.50.300">
    <property type="entry name" value="P-loop containing nucleotide triphosphate hydrolases"/>
    <property type="match status" value="1"/>
</dbReference>
<evidence type="ECO:0000256" key="3">
    <source>
        <dbReference type="PROSITE-ProRule" id="PRU00289"/>
    </source>
</evidence>
<dbReference type="InterPro" id="IPR002543">
    <property type="entry name" value="FtsK_dom"/>
</dbReference>
<keyword evidence="6" id="KW-1185">Reference proteome</keyword>
<evidence type="ECO:0000313" key="6">
    <source>
        <dbReference type="Proteomes" id="UP001241758"/>
    </source>
</evidence>
<feature type="binding site" evidence="3">
    <location>
        <begin position="352"/>
        <end position="359"/>
    </location>
    <ligand>
        <name>ATP</name>
        <dbReference type="ChEBI" id="CHEBI:30616"/>
    </ligand>
</feature>
<dbReference type="Pfam" id="PF01580">
    <property type="entry name" value="FtsK_SpoIIIE"/>
    <property type="match status" value="1"/>
</dbReference>
<reference evidence="5 6" key="1">
    <citation type="submission" date="2023-05" db="EMBL/GenBank/DDBJ databases">
        <title>Actinoplanes sp. NEAU-A12 genome sequencing.</title>
        <authorList>
            <person name="Wang Z.-S."/>
        </authorList>
    </citation>
    <scope>NUCLEOTIDE SEQUENCE [LARGE SCALE GENOMIC DNA]</scope>
    <source>
        <strain evidence="5 6">NEAU-A12</strain>
    </source>
</reference>
<evidence type="ECO:0000256" key="1">
    <source>
        <dbReference type="ARBA" id="ARBA00022741"/>
    </source>
</evidence>
<sequence>MVSHRNALVAAIRQELAEARGTARAVLAAAESARGEAQQRRRLVREAYATCLSQLAAARETSRQDIQQRYHGEANRLAGHLRGLATMSAAGAAGAPWRLWAPSEPEPGRPPGLLRIGTISFDETAALPALIPLLDHAHLHLSGPTATLDEVITGLLLRALGSTRPGDVELIVYDPEQRGAFAPLGPRFVGPGEFGTLLEELGRPEDQHGWRLVVLLADRATADEMSRGQRALLDRITRAGIGRGVHLVVRGLELPDHPAVERITVRERVASCASLGRLDVHLDPPPPAALCREVATRQTPGPPPARLADLEPAVLWAETARHGLAAPVGDSTDGTLVDVALSDEPPHALIGGPPGSGKTNLIHTWLGSLTARYGPGELALYLLDFSDSASFARYTPSLRDPSWLPQARLAGINVAKDREFGLAVLRHLGEELRARAARYVPRPRIVAVLDEFPVLLDGRDGIADEATGLLEDLARRGPSQEIHLILATGSVAGIQALWGRPALIAPFTLRIALPKARRVLADDNLAASVIPHHHAVVNTASGLAGSNRIVRLPDAGDLTTWRATQRRLWRSRPPGCEEPRLFDGTAVPRLPSAYRPSGRVPAADAPVGSSPGAVLGERIDVSARPARLRLGRMPGRNLAVLGTRAGEACDVLAAAALSLAAQGPAHFSIVCLEPGVERAAARLVAELPAADWYDSSDVHFDPPASDIPRYVIGYALDAAGPPHRPALRALLDNGPERRTHVLGWWRTVARLREDLAGRFDPVGAWVALDVHGSELAPLYPLPGGPLWQPRPRRALFFDRSVHRTPEVIIPYEVNSDHT</sequence>
<dbReference type="PANTHER" id="PTHR22683:SF41">
    <property type="entry name" value="DNA TRANSLOCASE FTSK"/>
    <property type="match status" value="1"/>
</dbReference>
<evidence type="ECO:0000313" key="5">
    <source>
        <dbReference type="EMBL" id="MDI6097782.1"/>
    </source>
</evidence>
<dbReference type="InterPro" id="IPR027417">
    <property type="entry name" value="P-loop_NTPase"/>
</dbReference>
<keyword evidence="2 3" id="KW-0067">ATP-binding</keyword>
<name>A0ABT6WDH1_9ACTN</name>
<accession>A0ABT6WDH1</accession>
<dbReference type="EMBL" id="JASCTH010000002">
    <property type="protein sequence ID" value="MDI6097782.1"/>
    <property type="molecule type" value="Genomic_DNA"/>
</dbReference>
<organism evidence="5 6">
    <name type="scientific">Actinoplanes sandaracinus</name>
    <dbReference type="NCBI Taxonomy" id="3045177"/>
    <lineage>
        <taxon>Bacteria</taxon>
        <taxon>Bacillati</taxon>
        <taxon>Actinomycetota</taxon>
        <taxon>Actinomycetes</taxon>
        <taxon>Micromonosporales</taxon>
        <taxon>Micromonosporaceae</taxon>
        <taxon>Actinoplanes</taxon>
    </lineage>
</organism>
<dbReference type="Proteomes" id="UP001241758">
    <property type="component" value="Unassembled WGS sequence"/>
</dbReference>
<dbReference type="InterPro" id="IPR003593">
    <property type="entry name" value="AAA+_ATPase"/>
</dbReference>